<comment type="caution">
    <text evidence="9">The sequence shown here is derived from an EMBL/GenBank/DDBJ whole genome shotgun (WGS) entry which is preliminary data.</text>
</comment>
<dbReference type="InterPro" id="IPR004846">
    <property type="entry name" value="T2SS/T3SS_dom"/>
</dbReference>
<dbReference type="EMBL" id="JACHVA010000118">
    <property type="protein sequence ID" value="MBC2603105.1"/>
    <property type="molecule type" value="Genomic_DNA"/>
</dbReference>
<dbReference type="PANTHER" id="PTHR30332">
    <property type="entry name" value="PROBABLE GENERAL SECRETION PATHWAY PROTEIN D"/>
    <property type="match status" value="1"/>
</dbReference>
<accession>A0A7X1B2A3</accession>
<proteinExistence type="inferred from homology"/>
<evidence type="ECO:0000259" key="7">
    <source>
        <dbReference type="Pfam" id="PF00263"/>
    </source>
</evidence>
<dbReference type="GO" id="GO:0009279">
    <property type="term" value="C:cell outer membrane"/>
    <property type="evidence" value="ECO:0007669"/>
    <property type="project" value="UniProtKB-SubCell"/>
</dbReference>
<protein>
    <recommendedName>
        <fullName evidence="11">Type II secretion system protein GspD</fullName>
    </recommendedName>
</protein>
<dbReference type="InterPro" id="IPR050810">
    <property type="entry name" value="Bact_Secretion_Sys_Channel"/>
</dbReference>
<evidence type="ECO:0000256" key="2">
    <source>
        <dbReference type="ARBA" id="ARBA00022729"/>
    </source>
</evidence>
<dbReference type="InterPro" id="IPR005644">
    <property type="entry name" value="NolW-like"/>
</dbReference>
<organism evidence="9 10">
    <name type="scientific">Puniceicoccus vermicola</name>
    <dbReference type="NCBI Taxonomy" id="388746"/>
    <lineage>
        <taxon>Bacteria</taxon>
        <taxon>Pseudomonadati</taxon>
        <taxon>Verrucomicrobiota</taxon>
        <taxon>Opitutia</taxon>
        <taxon>Puniceicoccales</taxon>
        <taxon>Puniceicoccaceae</taxon>
        <taxon>Puniceicoccus</taxon>
    </lineage>
</organism>
<evidence type="ECO:0000256" key="4">
    <source>
        <dbReference type="RuleBase" id="RU004003"/>
    </source>
</evidence>
<evidence type="ECO:0000259" key="8">
    <source>
        <dbReference type="Pfam" id="PF03958"/>
    </source>
</evidence>
<evidence type="ECO:0000256" key="3">
    <source>
        <dbReference type="ARBA" id="ARBA00023136"/>
    </source>
</evidence>
<gene>
    <name evidence="9" type="ORF">H5P30_15080</name>
</gene>
<comment type="similarity">
    <text evidence="4">Belongs to the bacterial secretin family.</text>
</comment>
<reference evidence="9 10" key="1">
    <citation type="submission" date="2020-07" db="EMBL/GenBank/DDBJ databases">
        <authorList>
            <person name="Feng X."/>
        </authorList>
    </citation>
    <scope>NUCLEOTIDE SEQUENCE [LARGE SCALE GENOMIC DNA]</scope>
    <source>
        <strain evidence="9 10">JCM14086</strain>
    </source>
</reference>
<dbReference type="InterPro" id="IPR038591">
    <property type="entry name" value="NolW-like_sf"/>
</dbReference>
<dbReference type="Pfam" id="PF00263">
    <property type="entry name" value="Secretin"/>
    <property type="match status" value="1"/>
</dbReference>
<dbReference type="GO" id="GO:0009306">
    <property type="term" value="P:protein secretion"/>
    <property type="evidence" value="ECO:0007669"/>
    <property type="project" value="InterPro"/>
</dbReference>
<dbReference type="InterPro" id="IPR001775">
    <property type="entry name" value="GspD/PilQ"/>
</dbReference>
<dbReference type="PRINTS" id="PR00811">
    <property type="entry name" value="BCTERIALGSPD"/>
</dbReference>
<dbReference type="Pfam" id="PF03958">
    <property type="entry name" value="Secretin_N"/>
    <property type="match status" value="2"/>
</dbReference>
<name>A0A7X1B2A3_9BACT</name>
<evidence type="ECO:0000256" key="6">
    <source>
        <dbReference type="SAM" id="MobiDB-lite"/>
    </source>
</evidence>
<keyword evidence="10" id="KW-1185">Reference proteome</keyword>
<keyword evidence="3" id="KW-0472">Membrane</keyword>
<evidence type="ECO:0000256" key="5">
    <source>
        <dbReference type="RuleBase" id="RU004004"/>
    </source>
</evidence>
<sequence>MGLILIGPVALRAQQPDPFLFVDADIDTVFQELESLTGRSILRPQSIPAIQITFLPNQPLTEEEKIVALESLLSLNGISLVELSEKFLKAVPSASIMSEAPTLIVGSTLDREPTEAVYAKIFKLDFLTAEEATTAIQPILGGGGLLSLQKSNWLLVTDSLTNLQRIETILDQIDKKQASKEEVRFFQIRNMPAADLQQSLESFASGPLSRYFSGNTVITSVERSNQLVVVAHPDSMEMIEKLIGEFDVDVKPLTSSKVFYIRHAIAEEIATVIEQLVSNQREKEDDEVTVDREGSRNEGPLGSAPNAQGQTTVETSRTTPEAAALATAAVAKNAGRMQFSQFASLVFDERSNAVIVYGTDSDIEQIGKLIDQIDILLAQVRIEVVIVEVTLDEDQVRGIDAFGIQYNTNGENTLSLANNGDGGQIPLNIGGLAVTALTLPDFSMQTVFNVARGNGDVTVLSAPTVMTTHNREAHIIVAETRPIVTGSVISNDSSATRSNVEFKDIGIELTVKPLIAETGVIQMEILQTVENIVSIISDSDNPDLNGQPIIGTREAESFVSVKDQEIIVLGGLQERQRTLAKNKLAVLGNLPILGDWLFTRRTAQVRTRELLIFIKPNVMLAPSEANRDAIRMLENLDEKESVKNYLEKGEFDSMKIPRINPDVDAVEPIDKQIENETGEGPEE</sequence>
<feature type="domain" description="NolW-like" evidence="8">
    <location>
        <begin position="183"/>
        <end position="249"/>
    </location>
</feature>
<dbReference type="PANTHER" id="PTHR30332:SF24">
    <property type="entry name" value="SECRETIN GSPD-RELATED"/>
    <property type="match status" value="1"/>
</dbReference>
<evidence type="ECO:0000313" key="10">
    <source>
        <dbReference type="Proteomes" id="UP000525652"/>
    </source>
</evidence>
<dbReference type="Proteomes" id="UP000525652">
    <property type="component" value="Unassembled WGS sequence"/>
</dbReference>
<evidence type="ECO:0008006" key="11">
    <source>
        <dbReference type="Google" id="ProtNLM"/>
    </source>
</evidence>
<feature type="domain" description="NolW-like" evidence="8">
    <location>
        <begin position="256"/>
        <end position="375"/>
    </location>
</feature>
<keyword evidence="5" id="KW-0813">Transport</keyword>
<comment type="subcellular location">
    <subcellularLocation>
        <location evidence="5">Cell outer membrane</location>
    </subcellularLocation>
    <subcellularLocation>
        <location evidence="1">Membrane</location>
    </subcellularLocation>
</comment>
<evidence type="ECO:0000313" key="9">
    <source>
        <dbReference type="EMBL" id="MBC2603105.1"/>
    </source>
</evidence>
<evidence type="ECO:0000256" key="1">
    <source>
        <dbReference type="ARBA" id="ARBA00004370"/>
    </source>
</evidence>
<feature type="domain" description="Type II/III secretion system secretin-like" evidence="7">
    <location>
        <begin position="453"/>
        <end position="619"/>
    </location>
</feature>
<feature type="region of interest" description="Disordered" evidence="6">
    <location>
        <begin position="280"/>
        <end position="320"/>
    </location>
</feature>
<dbReference type="GO" id="GO:0015627">
    <property type="term" value="C:type II protein secretion system complex"/>
    <property type="evidence" value="ECO:0007669"/>
    <property type="project" value="TreeGrafter"/>
</dbReference>
<feature type="compositionally biased region" description="Polar residues" evidence="6">
    <location>
        <begin position="305"/>
        <end position="319"/>
    </location>
</feature>
<keyword evidence="2" id="KW-0732">Signal</keyword>
<dbReference type="AlphaFoldDB" id="A0A7X1B2A3"/>
<dbReference type="Gene3D" id="3.30.1370.120">
    <property type="match status" value="3"/>
</dbReference>